<accession>A0A7I7UMW1</accession>
<dbReference type="AlphaFoldDB" id="A0A7I7UMW1"/>
<organism evidence="1 2">
    <name type="scientific">Mycolicibacterium pulveris</name>
    <name type="common">Mycobacterium pulveris</name>
    <dbReference type="NCBI Taxonomy" id="36813"/>
    <lineage>
        <taxon>Bacteria</taxon>
        <taxon>Bacillati</taxon>
        <taxon>Actinomycetota</taxon>
        <taxon>Actinomycetes</taxon>
        <taxon>Mycobacteriales</taxon>
        <taxon>Mycobacteriaceae</taxon>
        <taxon>Mycolicibacterium</taxon>
    </lineage>
</organism>
<reference evidence="1 2" key="1">
    <citation type="journal article" date="2019" name="Emerg. Microbes Infect.">
        <title>Comprehensive subspecies identification of 175 nontuberculous mycobacteria species based on 7547 genomic profiles.</title>
        <authorList>
            <person name="Matsumoto Y."/>
            <person name="Kinjo T."/>
            <person name="Motooka D."/>
            <person name="Nabeya D."/>
            <person name="Jung N."/>
            <person name="Uechi K."/>
            <person name="Horii T."/>
            <person name="Iida T."/>
            <person name="Fujita J."/>
            <person name="Nakamura S."/>
        </authorList>
    </citation>
    <scope>NUCLEOTIDE SEQUENCE [LARGE SCALE GENOMIC DNA]</scope>
    <source>
        <strain evidence="1 2">JCM 6370</strain>
    </source>
</reference>
<dbReference type="EMBL" id="AP022599">
    <property type="protein sequence ID" value="BBY81486.1"/>
    <property type="molecule type" value="Genomic_DNA"/>
</dbReference>
<gene>
    <name evidence="1" type="ORF">MPUL_26440</name>
</gene>
<dbReference type="RefSeq" id="WP_163900909.1">
    <property type="nucleotide sequence ID" value="NZ_AP022599.1"/>
</dbReference>
<dbReference type="PANTHER" id="PTHR36503">
    <property type="entry name" value="BLR2520 PROTEIN"/>
    <property type="match status" value="1"/>
</dbReference>
<sequence>MTGIEAVTLETPDPAALDVFHEAAFGPDLPVRARPGDAPTSGFRGFTLSLVVPQPSAVDAFVDAALRAGATALKVPKKSLWGYGGSVTAPDGTIWTVASSSKKDRDPVDHRIDEFILQLGVDDVAAGKRCYVERGLAVAKSFGRKYVSFTSGPVTLALLNRRALAKNAGVAPDGAGSHRIVVNSPAGDFTDPDGFTWEAGR</sequence>
<dbReference type="InterPro" id="IPR029068">
    <property type="entry name" value="Glyas_Bleomycin-R_OHBP_Dase"/>
</dbReference>
<dbReference type="PANTHER" id="PTHR36503:SF1">
    <property type="entry name" value="BLR2520 PROTEIN"/>
    <property type="match status" value="1"/>
</dbReference>
<protein>
    <submittedName>
        <fullName evidence="1">Glyoxalase</fullName>
    </submittedName>
</protein>
<name>A0A7I7UMW1_MYCPV</name>
<evidence type="ECO:0000313" key="2">
    <source>
        <dbReference type="Proteomes" id="UP000467252"/>
    </source>
</evidence>
<dbReference type="Proteomes" id="UP000467252">
    <property type="component" value="Chromosome"/>
</dbReference>
<keyword evidence="2" id="KW-1185">Reference proteome</keyword>
<evidence type="ECO:0000313" key="1">
    <source>
        <dbReference type="EMBL" id="BBY81486.1"/>
    </source>
</evidence>
<dbReference type="SUPFAM" id="SSF54593">
    <property type="entry name" value="Glyoxalase/Bleomycin resistance protein/Dihydroxybiphenyl dioxygenase"/>
    <property type="match status" value="1"/>
</dbReference>
<proteinExistence type="predicted"/>
<dbReference type="Gene3D" id="3.10.180.10">
    <property type="entry name" value="2,3-Dihydroxybiphenyl 1,2-Dioxygenase, domain 1"/>
    <property type="match status" value="2"/>
</dbReference>